<dbReference type="Proteomes" id="UP000001422">
    <property type="component" value="Chromosome"/>
</dbReference>
<evidence type="ECO:0000313" key="2">
    <source>
        <dbReference type="EMBL" id="CAE08071.1"/>
    </source>
</evidence>
<dbReference type="RefSeq" id="WP_011128420.1">
    <property type="nucleotide sequence ID" value="NC_005070.1"/>
</dbReference>
<evidence type="ECO:0000256" key="1">
    <source>
        <dbReference type="SAM" id="MobiDB-lite"/>
    </source>
</evidence>
<dbReference type="AlphaFoldDB" id="Q7U5Y5"/>
<accession>Q7U5Y5</accession>
<dbReference type="HOGENOM" id="CLU_1336965_0_0_3"/>
<protein>
    <submittedName>
        <fullName evidence="2">Uncharacterized protein</fullName>
    </submittedName>
</protein>
<organism evidence="2 3">
    <name type="scientific">Parasynechococcus marenigrum (strain WH8102)</name>
    <dbReference type="NCBI Taxonomy" id="84588"/>
    <lineage>
        <taxon>Bacteria</taxon>
        <taxon>Bacillati</taxon>
        <taxon>Cyanobacteriota</taxon>
        <taxon>Cyanophyceae</taxon>
        <taxon>Synechococcales</taxon>
        <taxon>Prochlorococcaceae</taxon>
        <taxon>Parasynechococcus</taxon>
        <taxon>Parasynechococcus marenigrum</taxon>
    </lineage>
</organism>
<keyword evidence="3" id="KW-1185">Reference proteome</keyword>
<sequence>MRKPSLSDDGNLQIFLNHQKKKAKYLKYDLSSFSRAANKIELISRRFDTDTSIHFAKNRKEAVKVHSKHDVDLIFDQKKGFLFWNSNGAGKGYGKKGGVIARLVNVSKVESNDFLLLKSVINKGGDLPSDLIINPEANQNNLKNNSTSEEVSTESESVEVSESSALTNTSSISYVDYNYGYRGSRYSRLLEATSSSYDIVNLGDV</sequence>
<dbReference type="EMBL" id="BX569693">
    <property type="protein sequence ID" value="CAE08071.1"/>
    <property type="molecule type" value="Genomic_DNA"/>
</dbReference>
<reference evidence="2 3" key="1">
    <citation type="journal article" date="2003" name="Nature">
        <title>The genome of a motile marine Synechococcus.</title>
        <authorList>
            <person name="Palenik B."/>
            <person name="Brahamsha B."/>
            <person name="Larimer F."/>
            <person name="Land M."/>
            <person name="Hauser L."/>
            <person name="Chain P."/>
            <person name="Lamerdin J."/>
            <person name="Regala W."/>
            <person name="Allen E.A."/>
            <person name="McCarren J."/>
            <person name="Paulsen I."/>
            <person name="Dufresne A."/>
            <person name="Partensky F."/>
            <person name="Webb E."/>
            <person name="Waterbury J."/>
        </authorList>
    </citation>
    <scope>NUCLEOTIDE SEQUENCE [LARGE SCALE GENOMIC DNA]</scope>
    <source>
        <strain evidence="2 3">WH8102</strain>
    </source>
</reference>
<evidence type="ECO:0000313" key="3">
    <source>
        <dbReference type="Proteomes" id="UP000001422"/>
    </source>
</evidence>
<gene>
    <name evidence="2" type="ordered locus">SYNW1556</name>
</gene>
<proteinExistence type="predicted"/>
<name>Q7U5Y5_PARMW</name>
<dbReference type="KEGG" id="syw:SYNW1556"/>
<feature type="compositionally biased region" description="Polar residues" evidence="1">
    <location>
        <begin position="136"/>
        <end position="145"/>
    </location>
</feature>
<feature type="region of interest" description="Disordered" evidence="1">
    <location>
        <begin position="136"/>
        <end position="162"/>
    </location>
</feature>